<evidence type="ECO:0000256" key="10">
    <source>
        <dbReference type="SAM" id="MobiDB-lite"/>
    </source>
</evidence>
<name>A0A913YIW1_EXADI</name>
<sequence length="537" mass="58803">MSSNNSTLVSQNSSALNTAEDVIYPDDATWILTSAFIIFTMQSGFGLLEAGMVSKKNESNIMVKNAVDVIYGGLSYWMFGFAFSFGIDEGSNPFCGIGYFLTDADESQMGEVFARYFFQLSFATTSTTIVSGAMAERVNLKAYTIFSFVNTLTYCFPAHWFWSNNGWLKQMGVVDVAGCGPVHLVGGVSGLVATILLKPRTGRFDEKGNPNKLEMASPTNVLLGTFMLWWGWLGFNCGSTFGITGAKWKLASRSAVVTLNGSIGGGIFGMMYSMFMFKGKIMIDMFANGILGGLVGITAICAVARPWESLIIGFIGGLISCTGSTLLLKLRIDDPVGCVPTHLFASVWGMVAVGLFVEKDSLENLSENYGVFKGGSWKMVGVQVLGVVAVSLWAATITIILLLLVNQIIPLRMPLEMELEGADKWEHGIGEEEDLSMPEVQDTHGIENPALVEVSNGEVISLEDKEDISKKHLFTENTINQLPSNETLEKSKRSSQKYSSWKRRIKFRSHSVDVELKGRNGEEPPDENRPRVLSFCE</sequence>
<evidence type="ECO:0000313" key="12">
    <source>
        <dbReference type="EnsemblMetazoa" id="XP_028515320.1"/>
    </source>
</evidence>
<dbReference type="EnsemblMetazoa" id="XM_028659519.1">
    <property type="protein sequence ID" value="XP_028515320.1"/>
    <property type="gene ID" value="LOC110240548"/>
</dbReference>
<evidence type="ECO:0000256" key="3">
    <source>
        <dbReference type="ARBA" id="ARBA00011036"/>
    </source>
</evidence>
<comment type="subcellular location">
    <subcellularLocation>
        <location evidence="9">Cell membrane</location>
        <topology evidence="9">Multi-pass membrane protein</topology>
    </subcellularLocation>
    <subcellularLocation>
        <location evidence="1">Membrane</location>
        <topology evidence="1">Multi-pass membrane protein</topology>
    </subcellularLocation>
</comment>
<evidence type="ECO:0000256" key="5">
    <source>
        <dbReference type="ARBA" id="ARBA00022692"/>
    </source>
</evidence>
<evidence type="ECO:0000256" key="7">
    <source>
        <dbReference type="ARBA" id="ARBA00023136"/>
    </source>
</evidence>
<keyword evidence="6 9" id="KW-1133">Transmembrane helix</keyword>
<organism evidence="12 13">
    <name type="scientific">Exaiptasia diaphana</name>
    <name type="common">Tropical sea anemone</name>
    <name type="synonym">Aiptasia pulchella</name>
    <dbReference type="NCBI Taxonomy" id="2652724"/>
    <lineage>
        <taxon>Eukaryota</taxon>
        <taxon>Metazoa</taxon>
        <taxon>Cnidaria</taxon>
        <taxon>Anthozoa</taxon>
        <taxon>Hexacorallia</taxon>
        <taxon>Actiniaria</taxon>
        <taxon>Aiptasiidae</taxon>
        <taxon>Exaiptasia</taxon>
    </lineage>
</organism>
<keyword evidence="4 9" id="KW-0813">Transport</keyword>
<dbReference type="AlphaFoldDB" id="A0A913YIW1"/>
<dbReference type="SUPFAM" id="SSF111352">
    <property type="entry name" value="Ammonium transporter"/>
    <property type="match status" value="1"/>
</dbReference>
<dbReference type="PANTHER" id="PTHR11730">
    <property type="entry name" value="AMMONIUM TRANSPORTER"/>
    <property type="match status" value="1"/>
</dbReference>
<dbReference type="InterPro" id="IPR024041">
    <property type="entry name" value="NH4_transpt_AmtB-like_dom"/>
</dbReference>
<reference evidence="12" key="1">
    <citation type="submission" date="2022-11" db="UniProtKB">
        <authorList>
            <consortium name="EnsemblMetazoa"/>
        </authorList>
    </citation>
    <scope>IDENTIFICATION</scope>
</reference>
<feature type="transmembrane region" description="Helical" evidence="9">
    <location>
        <begin position="285"/>
        <end position="305"/>
    </location>
</feature>
<dbReference type="InterPro" id="IPR029020">
    <property type="entry name" value="Ammonium/urea_transptr"/>
</dbReference>
<dbReference type="GO" id="GO:0005886">
    <property type="term" value="C:plasma membrane"/>
    <property type="evidence" value="ECO:0007669"/>
    <property type="project" value="UniProtKB-SubCell"/>
</dbReference>
<evidence type="ECO:0000256" key="1">
    <source>
        <dbReference type="ARBA" id="ARBA00004141"/>
    </source>
</evidence>
<feature type="compositionally biased region" description="Basic and acidic residues" evidence="10">
    <location>
        <begin position="512"/>
        <end position="530"/>
    </location>
</feature>
<feature type="transmembrane region" description="Helical" evidence="9">
    <location>
        <begin position="337"/>
        <end position="357"/>
    </location>
</feature>
<accession>A0A913YIW1</accession>
<feature type="transmembrane region" description="Helical" evidence="9">
    <location>
        <begin position="377"/>
        <end position="405"/>
    </location>
</feature>
<keyword evidence="13" id="KW-1185">Reference proteome</keyword>
<keyword evidence="5 9" id="KW-0812">Transmembrane</keyword>
<dbReference type="KEGG" id="epa:110240548"/>
<dbReference type="EnsemblMetazoa" id="XM_021046360.2">
    <property type="protein sequence ID" value="XP_020902019.1"/>
    <property type="gene ID" value="LOC110240548"/>
</dbReference>
<dbReference type="Pfam" id="PF00909">
    <property type="entry name" value="Ammonium_transp"/>
    <property type="match status" value="1"/>
</dbReference>
<feature type="region of interest" description="Disordered" evidence="10">
    <location>
        <begin position="512"/>
        <end position="537"/>
    </location>
</feature>
<dbReference type="Gene3D" id="1.10.3430.10">
    <property type="entry name" value="Ammonium transporter AmtB like domains"/>
    <property type="match status" value="1"/>
</dbReference>
<feature type="transmembrane region" description="Helical" evidence="9">
    <location>
        <begin position="311"/>
        <end position="330"/>
    </location>
</feature>
<dbReference type="RefSeq" id="XP_028515320.1">
    <property type="nucleotide sequence ID" value="XM_028659519.1"/>
</dbReference>
<dbReference type="FunFam" id="1.10.3430.10:FF:000008">
    <property type="entry name" value="Ammonium transporter"/>
    <property type="match status" value="1"/>
</dbReference>
<dbReference type="GO" id="GO:0008519">
    <property type="term" value="F:ammonium channel activity"/>
    <property type="evidence" value="ECO:0007669"/>
    <property type="project" value="InterPro"/>
</dbReference>
<feature type="transmembrane region" description="Helical" evidence="9">
    <location>
        <begin position="116"/>
        <end position="135"/>
    </location>
</feature>
<dbReference type="PRINTS" id="PR00342">
    <property type="entry name" value="RHESUSRHD"/>
</dbReference>
<dbReference type="InterPro" id="IPR001905">
    <property type="entry name" value="Ammonium_transpt"/>
</dbReference>
<feature type="domain" description="Ammonium transporter AmtB-like" evidence="11">
    <location>
        <begin position="30"/>
        <end position="428"/>
    </location>
</feature>
<dbReference type="NCBIfam" id="TIGR00836">
    <property type="entry name" value="amt"/>
    <property type="match status" value="1"/>
</dbReference>
<evidence type="ECO:0000256" key="9">
    <source>
        <dbReference type="RuleBase" id="RU362002"/>
    </source>
</evidence>
<evidence type="ECO:0000259" key="11">
    <source>
        <dbReference type="Pfam" id="PF00909"/>
    </source>
</evidence>
<dbReference type="PANTHER" id="PTHR11730:SF58">
    <property type="entry name" value="AMMONIUM TRANSPORTER"/>
    <property type="match status" value="1"/>
</dbReference>
<comment type="similarity">
    <text evidence="2 9">Belongs to the ammonia transporter channel (TC 1.A.11.2) family.</text>
</comment>
<dbReference type="OrthoDB" id="534912at2759"/>
<evidence type="ECO:0000256" key="4">
    <source>
        <dbReference type="ARBA" id="ARBA00022448"/>
    </source>
</evidence>
<dbReference type="InterPro" id="IPR002229">
    <property type="entry name" value="RhesusRHD"/>
</dbReference>
<keyword evidence="8 9" id="KW-0924">Ammonia transport</keyword>
<feature type="transmembrane region" description="Helical" evidence="9">
    <location>
        <begin position="142"/>
        <end position="162"/>
    </location>
</feature>
<keyword evidence="7 9" id="KW-0472">Membrane</keyword>
<feature type="transmembrane region" description="Helical" evidence="9">
    <location>
        <begin position="69"/>
        <end position="87"/>
    </location>
</feature>
<comment type="similarity">
    <text evidence="3">Belongs to the ammonium transporter (TC 2.A.49) family. Rh subfamily.</text>
</comment>
<feature type="transmembrane region" description="Helical" evidence="9">
    <location>
        <begin position="218"/>
        <end position="235"/>
    </location>
</feature>
<evidence type="ECO:0000256" key="2">
    <source>
        <dbReference type="ARBA" id="ARBA00005887"/>
    </source>
</evidence>
<feature type="transmembrane region" description="Helical" evidence="9">
    <location>
        <begin position="255"/>
        <end position="273"/>
    </location>
</feature>
<feature type="transmembrane region" description="Helical" evidence="9">
    <location>
        <begin position="174"/>
        <end position="197"/>
    </location>
</feature>
<evidence type="ECO:0000313" key="13">
    <source>
        <dbReference type="Proteomes" id="UP000887567"/>
    </source>
</evidence>
<protein>
    <recommendedName>
        <fullName evidence="9">Ammonium transporter</fullName>
    </recommendedName>
</protein>
<proteinExistence type="inferred from homology"/>
<dbReference type="GeneID" id="110240548"/>
<dbReference type="RefSeq" id="XP_020902019.1">
    <property type="nucleotide sequence ID" value="XM_021046360.2"/>
</dbReference>
<evidence type="ECO:0000256" key="8">
    <source>
        <dbReference type="ARBA" id="ARBA00023177"/>
    </source>
</evidence>
<dbReference type="GO" id="GO:0097272">
    <property type="term" value="P:ammonium homeostasis"/>
    <property type="evidence" value="ECO:0007669"/>
    <property type="project" value="TreeGrafter"/>
</dbReference>
<evidence type="ECO:0000256" key="6">
    <source>
        <dbReference type="ARBA" id="ARBA00022989"/>
    </source>
</evidence>
<dbReference type="OMA" id="CAGSDVM"/>
<dbReference type="Proteomes" id="UP000887567">
    <property type="component" value="Unplaced"/>
</dbReference>
<feature type="transmembrane region" description="Helical" evidence="9">
    <location>
        <begin position="28"/>
        <end position="48"/>
    </location>
</feature>